<feature type="chain" id="PRO_5041905333" evidence="1">
    <location>
        <begin position="16"/>
        <end position="117"/>
    </location>
</feature>
<gene>
    <name evidence="2" type="ORF">B0H17DRAFT_1195726</name>
</gene>
<sequence length="117" mass="12890">MRVCRLEAFLSLSDATLLAIFEACPRIEMVQPTAYDKVKGKVVGSALRKLAKTPAWAPNLQALYLFDQSHKLDACVKVLSAARPRLWIFTGATSGKYDYDEGGDTQTWLGGKIVRIG</sequence>
<evidence type="ECO:0000313" key="2">
    <source>
        <dbReference type="EMBL" id="KAJ7700892.1"/>
    </source>
</evidence>
<keyword evidence="1" id="KW-0732">Signal</keyword>
<protein>
    <submittedName>
        <fullName evidence="2">Uncharacterized protein</fullName>
    </submittedName>
</protein>
<reference evidence="2" key="1">
    <citation type="submission" date="2023-03" db="EMBL/GenBank/DDBJ databases">
        <title>Massive genome expansion in bonnet fungi (Mycena s.s.) driven by repeated elements and novel gene families across ecological guilds.</title>
        <authorList>
            <consortium name="Lawrence Berkeley National Laboratory"/>
            <person name="Harder C.B."/>
            <person name="Miyauchi S."/>
            <person name="Viragh M."/>
            <person name="Kuo A."/>
            <person name="Thoen E."/>
            <person name="Andreopoulos B."/>
            <person name="Lu D."/>
            <person name="Skrede I."/>
            <person name="Drula E."/>
            <person name="Henrissat B."/>
            <person name="Morin E."/>
            <person name="Kohler A."/>
            <person name="Barry K."/>
            <person name="LaButti K."/>
            <person name="Morin E."/>
            <person name="Salamov A."/>
            <person name="Lipzen A."/>
            <person name="Mereny Z."/>
            <person name="Hegedus B."/>
            <person name="Baldrian P."/>
            <person name="Stursova M."/>
            <person name="Weitz H."/>
            <person name="Taylor A."/>
            <person name="Grigoriev I.V."/>
            <person name="Nagy L.G."/>
            <person name="Martin F."/>
            <person name="Kauserud H."/>
        </authorList>
    </citation>
    <scope>NUCLEOTIDE SEQUENCE</scope>
    <source>
        <strain evidence="2">CBHHK067</strain>
    </source>
</reference>
<accession>A0AAD7DVS8</accession>
<keyword evidence="3" id="KW-1185">Reference proteome</keyword>
<feature type="signal peptide" evidence="1">
    <location>
        <begin position="1"/>
        <end position="15"/>
    </location>
</feature>
<dbReference type="AlphaFoldDB" id="A0AAD7DVS8"/>
<organism evidence="2 3">
    <name type="scientific">Mycena rosella</name>
    <name type="common">Pink bonnet</name>
    <name type="synonym">Agaricus rosellus</name>
    <dbReference type="NCBI Taxonomy" id="1033263"/>
    <lineage>
        <taxon>Eukaryota</taxon>
        <taxon>Fungi</taxon>
        <taxon>Dikarya</taxon>
        <taxon>Basidiomycota</taxon>
        <taxon>Agaricomycotina</taxon>
        <taxon>Agaricomycetes</taxon>
        <taxon>Agaricomycetidae</taxon>
        <taxon>Agaricales</taxon>
        <taxon>Marasmiineae</taxon>
        <taxon>Mycenaceae</taxon>
        <taxon>Mycena</taxon>
    </lineage>
</organism>
<name>A0AAD7DVS8_MYCRO</name>
<evidence type="ECO:0000313" key="3">
    <source>
        <dbReference type="Proteomes" id="UP001221757"/>
    </source>
</evidence>
<dbReference type="Proteomes" id="UP001221757">
    <property type="component" value="Unassembled WGS sequence"/>
</dbReference>
<evidence type="ECO:0000256" key="1">
    <source>
        <dbReference type="SAM" id="SignalP"/>
    </source>
</evidence>
<comment type="caution">
    <text evidence="2">The sequence shown here is derived from an EMBL/GenBank/DDBJ whole genome shotgun (WGS) entry which is preliminary data.</text>
</comment>
<dbReference type="EMBL" id="JARKIE010000019">
    <property type="protein sequence ID" value="KAJ7700892.1"/>
    <property type="molecule type" value="Genomic_DNA"/>
</dbReference>
<proteinExistence type="predicted"/>